<reference evidence="18 19" key="1">
    <citation type="submission" date="2019-02" db="EMBL/GenBank/DDBJ databases">
        <title>Investigation of anaerobic lignin degradation for improved lignocellulosic biofuels.</title>
        <authorList>
            <person name="Deangelis K."/>
        </authorList>
    </citation>
    <scope>NUCLEOTIDE SEQUENCE [LARGE SCALE GENOMIC DNA]</scope>
    <source>
        <strain evidence="18 19">159R</strain>
    </source>
</reference>
<evidence type="ECO:0000256" key="5">
    <source>
        <dbReference type="ARBA" id="ARBA00022519"/>
    </source>
</evidence>
<dbReference type="Proteomes" id="UP000294555">
    <property type="component" value="Unassembled WGS sequence"/>
</dbReference>
<keyword evidence="6" id="KW-0547">Nucleotide-binding</keyword>
<evidence type="ECO:0000256" key="11">
    <source>
        <dbReference type="ARBA" id="ARBA00038850"/>
    </source>
</evidence>
<evidence type="ECO:0000313" key="18">
    <source>
        <dbReference type="EMBL" id="TCL03840.1"/>
    </source>
</evidence>
<evidence type="ECO:0000256" key="4">
    <source>
        <dbReference type="ARBA" id="ARBA00022475"/>
    </source>
</evidence>
<dbReference type="FunFam" id="3.40.50.300:FF:000331">
    <property type="entry name" value="Arginine ABC transporter ATP-binding protein ArtP"/>
    <property type="match status" value="1"/>
</dbReference>
<evidence type="ECO:0000256" key="15">
    <source>
        <dbReference type="ARBA" id="ARBA00057227"/>
    </source>
</evidence>
<evidence type="ECO:0000256" key="3">
    <source>
        <dbReference type="ARBA" id="ARBA00022448"/>
    </source>
</evidence>
<dbReference type="PANTHER" id="PTHR43166">
    <property type="entry name" value="AMINO ACID IMPORT ATP-BINDING PROTEIN"/>
    <property type="match status" value="1"/>
</dbReference>
<dbReference type="GO" id="GO:0005524">
    <property type="term" value="F:ATP binding"/>
    <property type="evidence" value="ECO:0007669"/>
    <property type="project" value="UniProtKB-KW"/>
</dbReference>
<comment type="caution">
    <text evidence="18">The sequence shown here is derived from an EMBL/GenBank/DDBJ whole genome shotgun (WGS) entry which is preliminary data.</text>
</comment>
<keyword evidence="7 18" id="KW-0067">ATP-binding</keyword>
<dbReference type="InterPro" id="IPR003439">
    <property type="entry name" value="ABC_transporter-like_ATP-bd"/>
</dbReference>
<evidence type="ECO:0000256" key="7">
    <source>
        <dbReference type="ARBA" id="ARBA00022840"/>
    </source>
</evidence>
<evidence type="ECO:0000256" key="2">
    <source>
        <dbReference type="ARBA" id="ARBA00005417"/>
    </source>
</evidence>
<evidence type="ECO:0000259" key="17">
    <source>
        <dbReference type="PROSITE" id="PS50893"/>
    </source>
</evidence>
<keyword evidence="9" id="KW-0029">Amino-acid transport</keyword>
<accession>A0A4R1NI37</accession>
<evidence type="ECO:0000256" key="13">
    <source>
        <dbReference type="ARBA" id="ARBA00047624"/>
    </source>
</evidence>
<dbReference type="PANTHER" id="PTHR43166:SF25">
    <property type="entry name" value="ARGININE TRANSPORT ATP-BINDING PROTEIN ARTP"/>
    <property type="match status" value="1"/>
</dbReference>
<dbReference type="InterPro" id="IPR030679">
    <property type="entry name" value="ABC_ATPase_HisP-typ"/>
</dbReference>
<keyword evidence="3" id="KW-0813">Transport</keyword>
<protein>
    <recommendedName>
        <fullName evidence="12">Arginine transport ATP-binding protein ArtP</fullName>
        <ecNumber evidence="11">7.4.2.1</ecNumber>
    </recommendedName>
</protein>
<organism evidence="18 19">
    <name type="scientific">Sodalis ligni</name>
    <dbReference type="NCBI Taxonomy" id="2697027"/>
    <lineage>
        <taxon>Bacteria</taxon>
        <taxon>Pseudomonadati</taxon>
        <taxon>Pseudomonadota</taxon>
        <taxon>Gammaproteobacteria</taxon>
        <taxon>Enterobacterales</taxon>
        <taxon>Bruguierivoracaceae</taxon>
        <taxon>Sodalis</taxon>
    </lineage>
</organism>
<comment type="function">
    <text evidence="15">Part of the ABC transporter complex ArtPIQMJ involved in arginine transport. Probably responsible for energy coupling to the transport system.</text>
</comment>
<proteinExistence type="inferred from homology"/>
<comment type="catalytic activity">
    <reaction evidence="14">
        <text>L-arginine(out) + ATP + H2O = L-arginine(in) + ADP + phosphate + H(+)</text>
        <dbReference type="Rhea" id="RHEA:29879"/>
        <dbReference type="ChEBI" id="CHEBI:15377"/>
        <dbReference type="ChEBI" id="CHEBI:15378"/>
        <dbReference type="ChEBI" id="CHEBI:30616"/>
        <dbReference type="ChEBI" id="CHEBI:32682"/>
        <dbReference type="ChEBI" id="CHEBI:43474"/>
        <dbReference type="ChEBI" id="CHEBI:456216"/>
        <dbReference type="EC" id="7.4.2.1"/>
    </reaction>
    <physiologicalReaction direction="left-to-right" evidence="14">
        <dbReference type="Rhea" id="RHEA:29880"/>
    </physiologicalReaction>
</comment>
<keyword evidence="8" id="KW-1278">Translocase</keyword>
<evidence type="ECO:0000256" key="1">
    <source>
        <dbReference type="ARBA" id="ARBA00004417"/>
    </source>
</evidence>
<dbReference type="PROSITE" id="PS50893">
    <property type="entry name" value="ABC_TRANSPORTER_2"/>
    <property type="match status" value="1"/>
</dbReference>
<dbReference type="PROSITE" id="PS00211">
    <property type="entry name" value="ABC_TRANSPORTER_1"/>
    <property type="match status" value="1"/>
</dbReference>
<dbReference type="InterPro" id="IPR050086">
    <property type="entry name" value="MetN_ABC_transporter-like"/>
</dbReference>
<dbReference type="GO" id="GO:0005886">
    <property type="term" value="C:plasma membrane"/>
    <property type="evidence" value="ECO:0007669"/>
    <property type="project" value="UniProtKB-SubCell"/>
</dbReference>
<dbReference type="InterPro" id="IPR017871">
    <property type="entry name" value="ABC_transporter-like_CS"/>
</dbReference>
<dbReference type="EMBL" id="SJOI01000001">
    <property type="protein sequence ID" value="TCL03840.1"/>
    <property type="molecule type" value="Genomic_DNA"/>
</dbReference>
<dbReference type="SMART" id="SM00382">
    <property type="entry name" value="AAA"/>
    <property type="match status" value="1"/>
</dbReference>
<comment type="similarity">
    <text evidence="2">Belongs to the ABC transporter superfamily.</text>
</comment>
<name>A0A4R1NI37_9GAMM</name>
<dbReference type="Pfam" id="PF00005">
    <property type="entry name" value="ABC_tran"/>
    <property type="match status" value="1"/>
</dbReference>
<sequence>MADCINRPSTLTSAASMAIQFQRMSIQLNHIDCFYGAYQALFDITLECPAGETLVLLGPSGAGKSSLLRVLNLLEMPRAGELAIAGNHYDFRHGPGEKDIRELRQNVGMVFQQYNLWPHLTVRQNLIEAPCRVLGLSRAHANERADKLLDRLRLTDFSDRFPLHLSGGQQQRVAIARALMMEPQVLLFDEPTAALDPEITAQIVSIIRELAQTGITQVIVTHEVEVARKTASRIVYMENGRIVEQGDATHFARPQTEAFAHYLSH</sequence>
<evidence type="ECO:0000256" key="8">
    <source>
        <dbReference type="ARBA" id="ARBA00022967"/>
    </source>
</evidence>
<evidence type="ECO:0000313" key="19">
    <source>
        <dbReference type="Proteomes" id="UP000294555"/>
    </source>
</evidence>
<comment type="catalytic activity">
    <reaction evidence="13">
        <text>a polar amino acid(out) + ATP + H2O = a polar amino acid(in) + ADP + phosphate + H(+)</text>
        <dbReference type="Rhea" id="RHEA:14673"/>
        <dbReference type="ChEBI" id="CHEBI:15377"/>
        <dbReference type="ChEBI" id="CHEBI:15378"/>
        <dbReference type="ChEBI" id="CHEBI:30616"/>
        <dbReference type="ChEBI" id="CHEBI:43474"/>
        <dbReference type="ChEBI" id="CHEBI:62031"/>
        <dbReference type="ChEBI" id="CHEBI:456216"/>
        <dbReference type="EC" id="7.4.2.1"/>
    </reaction>
    <physiologicalReaction direction="left-to-right" evidence="13">
        <dbReference type="Rhea" id="RHEA:14674"/>
    </physiologicalReaction>
</comment>
<evidence type="ECO:0000256" key="10">
    <source>
        <dbReference type="ARBA" id="ARBA00023136"/>
    </source>
</evidence>
<evidence type="ECO:0000256" key="6">
    <source>
        <dbReference type="ARBA" id="ARBA00022741"/>
    </source>
</evidence>
<evidence type="ECO:0000256" key="16">
    <source>
        <dbReference type="ARBA" id="ARBA00063465"/>
    </source>
</evidence>
<comment type="subunit">
    <text evidence="16">The complex is composed of two ATP-binding proteins (ArtP), two transmembrane proteins (ArtM and ArtQ) and two solute-binding proteins (ArtJ and ArtI).</text>
</comment>
<dbReference type="AlphaFoldDB" id="A0A4R1NI37"/>
<keyword evidence="4" id="KW-1003">Cell membrane</keyword>
<dbReference type="PIRSF" id="PIRSF039085">
    <property type="entry name" value="ABC_ATPase_HisP"/>
    <property type="match status" value="1"/>
</dbReference>
<gene>
    <name evidence="18" type="ORF">EZJ58_1928</name>
</gene>
<feature type="domain" description="ABC transporter" evidence="17">
    <location>
        <begin position="26"/>
        <end position="264"/>
    </location>
</feature>
<evidence type="ECO:0000256" key="14">
    <source>
        <dbReference type="ARBA" id="ARBA00047796"/>
    </source>
</evidence>
<keyword evidence="10" id="KW-0472">Membrane</keyword>
<dbReference type="InterPro" id="IPR003593">
    <property type="entry name" value="AAA+_ATPase"/>
</dbReference>
<dbReference type="SUPFAM" id="SSF52540">
    <property type="entry name" value="P-loop containing nucleoside triphosphate hydrolases"/>
    <property type="match status" value="1"/>
</dbReference>
<evidence type="ECO:0000256" key="9">
    <source>
        <dbReference type="ARBA" id="ARBA00022970"/>
    </source>
</evidence>
<evidence type="ECO:0000256" key="12">
    <source>
        <dbReference type="ARBA" id="ARBA00040096"/>
    </source>
</evidence>
<dbReference type="NCBIfam" id="NF008338">
    <property type="entry name" value="PRK11124.1"/>
    <property type="match status" value="1"/>
</dbReference>
<dbReference type="InterPro" id="IPR027417">
    <property type="entry name" value="P-loop_NTPase"/>
</dbReference>
<dbReference type="GO" id="GO:0016887">
    <property type="term" value="F:ATP hydrolysis activity"/>
    <property type="evidence" value="ECO:0007669"/>
    <property type="project" value="InterPro"/>
</dbReference>
<keyword evidence="19" id="KW-1185">Reference proteome</keyword>
<dbReference type="GO" id="GO:0015426">
    <property type="term" value="F:ATPase-coupled polar amino acid-transporter activity"/>
    <property type="evidence" value="ECO:0007669"/>
    <property type="project" value="UniProtKB-EC"/>
</dbReference>
<dbReference type="Gene3D" id="3.40.50.300">
    <property type="entry name" value="P-loop containing nucleotide triphosphate hydrolases"/>
    <property type="match status" value="1"/>
</dbReference>
<keyword evidence="5" id="KW-0997">Cell inner membrane</keyword>
<dbReference type="EC" id="7.4.2.1" evidence="11"/>
<comment type="subcellular location">
    <subcellularLocation>
        <location evidence="1">Cell inner membrane</location>
        <topology evidence="1">Peripheral membrane protein</topology>
    </subcellularLocation>
</comment>